<name>A0A7S1PGY7_9EUKA</name>
<feature type="coiled-coil region" evidence="1">
    <location>
        <begin position="308"/>
        <end position="377"/>
    </location>
</feature>
<feature type="compositionally biased region" description="Polar residues" evidence="2">
    <location>
        <begin position="240"/>
        <end position="252"/>
    </location>
</feature>
<feature type="coiled-coil region" evidence="1">
    <location>
        <begin position="471"/>
        <end position="554"/>
    </location>
</feature>
<evidence type="ECO:0000256" key="2">
    <source>
        <dbReference type="SAM" id="MobiDB-lite"/>
    </source>
</evidence>
<protein>
    <submittedName>
        <fullName evidence="3">Uncharacterized protein</fullName>
    </submittedName>
</protein>
<feature type="compositionally biased region" description="Basic residues" evidence="2">
    <location>
        <begin position="819"/>
        <end position="833"/>
    </location>
</feature>
<proteinExistence type="predicted"/>
<evidence type="ECO:0000256" key="1">
    <source>
        <dbReference type="SAM" id="Coils"/>
    </source>
</evidence>
<feature type="region of interest" description="Disordered" evidence="2">
    <location>
        <begin position="227"/>
        <end position="255"/>
    </location>
</feature>
<sequence>MRSISPPTQRGSSEHSLETTTISQQHDVFLHYPESDNQLLSSFSAKNPNILEGQVGFSTYDDMHLSSKMYQHRNLISSLKQSLIVLFDEHDALLPLIGTKREMLHAALDSFLFEAICRAQDVKNQDMNQLHQVLELKEALRRQKDVNQYYQLKAKDSEKKIHDQGISLLMVTGKLKRRENDLDEQREKFYKEISVLKEMLYRRDSQDPKQASRRQDKVELINWEQELQKRGQSSEESDDTPASQNTNSSQDQALEELSKKYKLQIQSINRKHKIEMDALTNKMGDQVKKLETRLQDQQTYFDNFSSRMGDATTEVTNLNKKLAMLELEKGNLQRVIDELEKKILMAQEIECQLQGTVSDKLNEIKDLQQELAEYKKHGGYIMHQGKRVNLQEAKEMIAEGFRNSLTWKKSEERYNVELSRLSMMNEDLIMKFHRISLRSEELQKQYEVKSSQLRDKTETLNKLSSGDADYFRRIEKEAQQKTEVAKELSEKILRLEGLNMQTKQKLADTERLVESHKSEIRQLEGSRQTLQNTIQELEEDIEAANFREKELKEIISELKGGKGSHSKSSLEDLSGHMSEVQIIEKMDVFRRLQKRHQIMDEKRKNKRNYLLRERQAHLERILDTAGNLRFEEDNPDRALTPMEKQNSGYWKDLRSFLSKEMEERQKRSDSQQILANLLGPNSMAEISQESMQKELSRILEEEHQQKGFTAQMPLSPRPRTARTSLRKFSVEPKGAEGSADEGTTSASDGRKHQNDVSQAESSAPATPQVPVIPKLYTKVMHSTSASRNKRPATARMRKRKKNSTPTPSQPSVPHSDRPSKRRYSAASVWRRKPGSALQHRPQVVHSARASGHSTPFASADAPATLTPRPPSAPRISSAPGVRRTAHIQMPSVGKVDHDGQSKYPSNVSASEYILQTSRQVRLDHQQRKKVIWEMQFKEEEPIEAGHSLVSVPLVSGNASNSPHHQQRG</sequence>
<gene>
    <name evidence="3" type="ORF">PCOS0759_LOCUS823</name>
</gene>
<dbReference type="EMBL" id="HBGD01001034">
    <property type="protein sequence ID" value="CAD9077591.1"/>
    <property type="molecule type" value="Transcribed_RNA"/>
</dbReference>
<reference evidence="3" key="1">
    <citation type="submission" date="2021-01" db="EMBL/GenBank/DDBJ databases">
        <authorList>
            <person name="Corre E."/>
            <person name="Pelletier E."/>
            <person name="Niang G."/>
            <person name="Scheremetjew M."/>
            <person name="Finn R."/>
            <person name="Kale V."/>
            <person name="Holt S."/>
            <person name="Cochrane G."/>
            <person name="Meng A."/>
            <person name="Brown T."/>
            <person name="Cohen L."/>
        </authorList>
    </citation>
    <scope>NUCLEOTIDE SEQUENCE</scope>
    <source>
        <strain evidence="3">WS</strain>
    </source>
</reference>
<accession>A0A7S1PGY7</accession>
<keyword evidence="1" id="KW-0175">Coiled coil</keyword>
<feature type="compositionally biased region" description="Basic residues" evidence="2">
    <location>
        <begin position="787"/>
        <end position="802"/>
    </location>
</feature>
<dbReference type="AlphaFoldDB" id="A0A7S1PGY7"/>
<feature type="compositionally biased region" description="Polar residues" evidence="2">
    <location>
        <begin position="755"/>
        <end position="765"/>
    </location>
</feature>
<feature type="region of interest" description="Disordered" evidence="2">
    <location>
        <begin position="704"/>
        <end position="881"/>
    </location>
</feature>
<evidence type="ECO:0000313" key="3">
    <source>
        <dbReference type="EMBL" id="CAD9077591.1"/>
    </source>
</evidence>
<organism evidence="3">
    <name type="scientific">Percolomonas cosmopolitus</name>
    <dbReference type="NCBI Taxonomy" id="63605"/>
    <lineage>
        <taxon>Eukaryota</taxon>
        <taxon>Discoba</taxon>
        <taxon>Heterolobosea</taxon>
        <taxon>Tetramitia</taxon>
        <taxon>Eutetramitia</taxon>
        <taxon>Percolomonadidae</taxon>
        <taxon>Percolomonas</taxon>
    </lineage>
</organism>
<feature type="compositionally biased region" description="Polar residues" evidence="2">
    <location>
        <begin position="803"/>
        <end position="812"/>
    </location>
</feature>